<organism evidence="1 2">
    <name type="scientific">Streblomastix strix</name>
    <dbReference type="NCBI Taxonomy" id="222440"/>
    <lineage>
        <taxon>Eukaryota</taxon>
        <taxon>Metamonada</taxon>
        <taxon>Preaxostyla</taxon>
        <taxon>Oxymonadida</taxon>
        <taxon>Streblomastigidae</taxon>
        <taxon>Streblomastix</taxon>
    </lineage>
</organism>
<sequence>MNTKQPFYTYWNQECIITAIKKIQAQLQSDHYRGYFKNNSEIQALIANLGDYAYSAESGTMWVFNEEFGWQNSNVTNPEDVVPKSTTIPKKDGQIDSIGEETAYAAGDHVHPLNTTTAKPLANSGTGSAGSASTYARSDHVHPEISNMLLNSIGSVQGYGNVIT</sequence>
<dbReference type="AlphaFoldDB" id="A0A5J4PMQ1"/>
<evidence type="ECO:0000313" key="2">
    <source>
        <dbReference type="Proteomes" id="UP000324800"/>
    </source>
</evidence>
<feature type="non-terminal residue" evidence="1">
    <location>
        <position position="164"/>
    </location>
</feature>
<accession>A0A5J4PMQ1</accession>
<dbReference type="Proteomes" id="UP000324800">
    <property type="component" value="Unassembled WGS sequence"/>
</dbReference>
<gene>
    <name evidence="1" type="ORF">EZS28_056232</name>
</gene>
<reference evidence="1 2" key="1">
    <citation type="submission" date="2019-03" db="EMBL/GenBank/DDBJ databases">
        <title>Single cell metagenomics reveals metabolic interactions within the superorganism composed of flagellate Streblomastix strix and complex community of Bacteroidetes bacteria on its surface.</title>
        <authorList>
            <person name="Treitli S.C."/>
            <person name="Kolisko M."/>
            <person name="Husnik F."/>
            <person name="Keeling P."/>
            <person name="Hampl V."/>
        </authorList>
    </citation>
    <scope>NUCLEOTIDE SEQUENCE [LARGE SCALE GENOMIC DNA]</scope>
    <source>
        <strain evidence="1">ST1C</strain>
    </source>
</reference>
<name>A0A5J4PMQ1_9EUKA</name>
<evidence type="ECO:0000313" key="1">
    <source>
        <dbReference type="EMBL" id="KAA6310856.1"/>
    </source>
</evidence>
<protein>
    <submittedName>
        <fullName evidence="1">Uncharacterized protein</fullName>
    </submittedName>
</protein>
<comment type="caution">
    <text evidence="1">The sequence shown here is derived from an EMBL/GenBank/DDBJ whole genome shotgun (WGS) entry which is preliminary data.</text>
</comment>
<proteinExistence type="predicted"/>
<dbReference type="EMBL" id="SNRW01049540">
    <property type="protein sequence ID" value="KAA6310856.1"/>
    <property type="molecule type" value="Genomic_DNA"/>
</dbReference>